<dbReference type="EMBL" id="HACM01008752">
    <property type="protein sequence ID" value="CRZ09194.1"/>
    <property type="molecule type" value="Transcribed_RNA"/>
</dbReference>
<name>A0A0H5RKD4_9EUKA</name>
<dbReference type="AlphaFoldDB" id="A0A0H5RKD4"/>
<protein>
    <recommendedName>
        <fullName evidence="2">Mif2/CENP-C cupin domain-containing protein</fullName>
    </recommendedName>
</protein>
<feature type="compositionally biased region" description="Polar residues" evidence="1">
    <location>
        <begin position="257"/>
        <end position="266"/>
    </location>
</feature>
<sequence>LLERGMPRLTLSYSDNIMATTTADQSLPPFVSRKDRPEHQKRRTGTGRPISSRNIGVLGRHTGVRLPINTVKDLQGFDDVEQALKSDSDGEQEDLGNLRRKSSLFPLSPASVSTAQPELGSDEAIKRLEFQEGEEDRETSDDDSDGRNDDRSSGSSENTSGEPSTAQHRNQKTTDFLFTRKNTQRSPREANPTVRRIEKPKPSGNSTVKKQKAKSQQQGEPDSDDQHQDFGEEASFLDEIEAEKVETDLSSRKMKSSLVQKPVTQDKQQKRLPKKKRRQTLMLVEKAQETGIGQDFDKAGGIRRSGRARCKPVNFFECEQINYKQGAGGLFSIDSEKAVIRHVPTPIVPSRHHRQKRRRPKSLVSDDENSEDEAIVPLSGEVVIRKNGKERSQVIAARSSDHSLVRLKTKVPKGITKQGQEVEPLACKLYAVGNVSAGVLQIPPLGTKYKEKAAGAEVYFVNACQRNCLVVTVNRTELKLSKGDSFVVPDDNSYSICNTSKSKRAELFFTVCQ</sequence>
<feature type="compositionally biased region" description="Acidic residues" evidence="1">
    <location>
        <begin position="231"/>
        <end position="241"/>
    </location>
</feature>
<feature type="compositionally biased region" description="Acidic residues" evidence="1">
    <location>
        <begin position="131"/>
        <end position="144"/>
    </location>
</feature>
<dbReference type="Pfam" id="PF11699">
    <property type="entry name" value="CENP-C_C"/>
    <property type="match status" value="1"/>
</dbReference>
<feature type="domain" description="Mif2/CENP-C cupin" evidence="2">
    <location>
        <begin position="430"/>
        <end position="510"/>
    </location>
</feature>
<dbReference type="Gene3D" id="2.60.120.10">
    <property type="entry name" value="Jelly Rolls"/>
    <property type="match status" value="1"/>
</dbReference>
<feature type="compositionally biased region" description="Polar residues" evidence="1">
    <location>
        <begin position="203"/>
        <end position="220"/>
    </location>
</feature>
<feature type="non-terminal residue" evidence="3">
    <location>
        <position position="1"/>
    </location>
</feature>
<feature type="compositionally biased region" description="Basic residues" evidence="1">
    <location>
        <begin position="350"/>
        <end position="361"/>
    </location>
</feature>
<reference evidence="3" key="1">
    <citation type="submission" date="2015-04" db="EMBL/GenBank/DDBJ databases">
        <title>The genome sequence of the plant pathogenic Rhizarian Plasmodiophora brassicae reveals insights in its biotrophic life cycle and the origin of chitin synthesis.</title>
        <authorList>
            <person name="Schwelm A."/>
            <person name="Fogelqvist J."/>
            <person name="Knaust A."/>
            <person name="Julke S."/>
            <person name="Lilja T."/>
            <person name="Dhandapani V."/>
            <person name="Bonilla-Rosso G."/>
            <person name="Karlsson M."/>
            <person name="Shevchenko A."/>
            <person name="Choi S.R."/>
            <person name="Kim H.G."/>
            <person name="Park J.Y."/>
            <person name="Lim Y.P."/>
            <person name="Ludwig-Muller J."/>
            <person name="Dixelius C."/>
        </authorList>
    </citation>
    <scope>NUCLEOTIDE SEQUENCE</scope>
    <source>
        <tissue evidence="3">Potato root galls</tissue>
    </source>
</reference>
<organism evidence="3">
    <name type="scientific">Spongospora subterranea</name>
    <dbReference type="NCBI Taxonomy" id="70186"/>
    <lineage>
        <taxon>Eukaryota</taxon>
        <taxon>Sar</taxon>
        <taxon>Rhizaria</taxon>
        <taxon>Endomyxa</taxon>
        <taxon>Phytomyxea</taxon>
        <taxon>Plasmodiophorida</taxon>
        <taxon>Plasmodiophoridae</taxon>
        <taxon>Spongospora</taxon>
    </lineage>
</organism>
<feature type="compositionally biased region" description="Polar residues" evidence="1">
    <location>
        <begin position="157"/>
        <end position="185"/>
    </location>
</feature>
<feature type="region of interest" description="Disordered" evidence="1">
    <location>
        <begin position="108"/>
        <end position="278"/>
    </location>
</feature>
<evidence type="ECO:0000259" key="2">
    <source>
        <dbReference type="Pfam" id="PF11699"/>
    </source>
</evidence>
<accession>A0A0H5RKD4</accession>
<feature type="compositionally biased region" description="Basic and acidic residues" evidence="1">
    <location>
        <begin position="242"/>
        <end position="251"/>
    </location>
</feature>
<evidence type="ECO:0000313" key="3">
    <source>
        <dbReference type="EMBL" id="CRZ09194.1"/>
    </source>
</evidence>
<feature type="region of interest" description="Disordered" evidence="1">
    <location>
        <begin position="20"/>
        <end position="55"/>
    </location>
</feature>
<feature type="region of interest" description="Disordered" evidence="1">
    <location>
        <begin position="346"/>
        <end position="372"/>
    </location>
</feature>
<evidence type="ECO:0000256" key="1">
    <source>
        <dbReference type="SAM" id="MobiDB-lite"/>
    </source>
</evidence>
<proteinExistence type="predicted"/>
<dbReference type="InterPro" id="IPR014710">
    <property type="entry name" value="RmlC-like_jellyroll"/>
</dbReference>
<dbReference type="InterPro" id="IPR025974">
    <property type="entry name" value="Mif2/CENP-C_cupin"/>
</dbReference>